<evidence type="ECO:0008006" key="8">
    <source>
        <dbReference type="Google" id="ProtNLM"/>
    </source>
</evidence>
<organism evidence="6 7">
    <name type="scientific">Candidatus Iainarchaeum sp</name>
    <dbReference type="NCBI Taxonomy" id="3101447"/>
    <lineage>
        <taxon>Archaea</taxon>
        <taxon>Candidatus Iainarchaeota</taxon>
        <taxon>Candidatus Iainarchaeia</taxon>
        <taxon>Candidatus Iainarchaeales</taxon>
        <taxon>Candidatus Iainarchaeaceae</taxon>
        <taxon>Candidatus Iainarchaeum</taxon>
    </lineage>
</organism>
<keyword evidence="2 5" id="KW-0812">Transmembrane</keyword>
<evidence type="ECO:0000256" key="2">
    <source>
        <dbReference type="ARBA" id="ARBA00022692"/>
    </source>
</evidence>
<gene>
    <name evidence="6" type="ORF">HY544_05610</name>
</gene>
<dbReference type="InterPro" id="IPR006639">
    <property type="entry name" value="Preselin/SPP"/>
</dbReference>
<evidence type="ECO:0000256" key="1">
    <source>
        <dbReference type="ARBA" id="ARBA00004127"/>
    </source>
</evidence>
<dbReference type="GO" id="GO:0016020">
    <property type="term" value="C:membrane"/>
    <property type="evidence" value="ECO:0007669"/>
    <property type="project" value="InterPro"/>
</dbReference>
<dbReference type="GO" id="GO:0042500">
    <property type="term" value="F:aspartic endopeptidase activity, intramembrane cleaving"/>
    <property type="evidence" value="ECO:0007669"/>
    <property type="project" value="InterPro"/>
</dbReference>
<keyword evidence="4 5" id="KW-0472">Membrane</keyword>
<evidence type="ECO:0000256" key="4">
    <source>
        <dbReference type="ARBA" id="ARBA00023136"/>
    </source>
</evidence>
<dbReference type="InterPro" id="IPR010545">
    <property type="entry name" value="SPP"/>
</dbReference>
<comment type="subcellular location">
    <subcellularLocation>
        <location evidence="1">Endomembrane system</location>
        <topology evidence="1">Multi-pass membrane protein</topology>
    </subcellularLocation>
</comment>
<dbReference type="AlphaFoldDB" id="A0A8T3YPM2"/>
<feature type="transmembrane region" description="Helical" evidence="5">
    <location>
        <begin position="222"/>
        <end position="244"/>
    </location>
</feature>
<dbReference type="InterPro" id="IPR042524">
    <property type="entry name" value="Presenilin_C"/>
</dbReference>
<name>A0A8T3YPM2_9ARCH</name>
<dbReference type="Pfam" id="PF06550">
    <property type="entry name" value="SPP"/>
    <property type="match status" value="1"/>
</dbReference>
<feature type="transmembrane region" description="Helical" evidence="5">
    <location>
        <begin position="256"/>
        <end position="274"/>
    </location>
</feature>
<sequence length="275" mass="28962">MNKSLMAQLLVVFIATQALGLFAGSYLIQNDYRAVIVNENPDSLENSIGLIAWILASTAVMLLMIKFAPEWLFTFLIKILEALATIGTAIIVMLPLPITAEEALAIALLLAVTRIAMPGQLVLRNITGIVAAAGAGALIGASLGAIPVAVFLALLCAYDFIAVFKTKHMVTLAKAITKKNISFTIAMPTKEHQFELGTGDLVVPLAFAVSILGAERHLPMPYAMVPSIAVLAASLVGLMATLHYASLHKGTALPALPAQGILMLATFGITKLAGF</sequence>
<feature type="transmembrane region" description="Helical" evidence="5">
    <location>
        <begin position="103"/>
        <end position="123"/>
    </location>
</feature>
<accession>A0A8T3YPM2</accession>
<dbReference type="SMART" id="SM00730">
    <property type="entry name" value="PSN"/>
    <property type="match status" value="1"/>
</dbReference>
<keyword evidence="3 5" id="KW-1133">Transmembrane helix</keyword>
<dbReference type="Gene3D" id="1.10.472.100">
    <property type="entry name" value="Presenilin"/>
    <property type="match status" value="1"/>
</dbReference>
<protein>
    <recommendedName>
        <fullName evidence="8">Signal-peptide peptidase, presenilin aspartyl protease</fullName>
    </recommendedName>
</protein>
<feature type="transmembrane region" description="Helical" evidence="5">
    <location>
        <begin position="48"/>
        <end position="65"/>
    </location>
</feature>
<evidence type="ECO:0000256" key="3">
    <source>
        <dbReference type="ARBA" id="ARBA00022989"/>
    </source>
</evidence>
<evidence type="ECO:0000313" key="7">
    <source>
        <dbReference type="Proteomes" id="UP000732298"/>
    </source>
</evidence>
<feature type="transmembrane region" description="Helical" evidence="5">
    <location>
        <begin position="71"/>
        <end position="96"/>
    </location>
</feature>
<dbReference type="Proteomes" id="UP000732298">
    <property type="component" value="Unassembled WGS sequence"/>
</dbReference>
<evidence type="ECO:0000256" key="5">
    <source>
        <dbReference type="SAM" id="Phobius"/>
    </source>
</evidence>
<dbReference type="EMBL" id="JACQPB010000053">
    <property type="protein sequence ID" value="MBI4210948.1"/>
    <property type="molecule type" value="Genomic_DNA"/>
</dbReference>
<comment type="caution">
    <text evidence="6">The sequence shown here is derived from an EMBL/GenBank/DDBJ whole genome shotgun (WGS) entry which is preliminary data.</text>
</comment>
<feature type="transmembrane region" description="Helical" evidence="5">
    <location>
        <begin position="129"/>
        <end position="158"/>
    </location>
</feature>
<feature type="transmembrane region" description="Helical" evidence="5">
    <location>
        <begin position="6"/>
        <end position="28"/>
    </location>
</feature>
<dbReference type="GO" id="GO:0012505">
    <property type="term" value="C:endomembrane system"/>
    <property type="evidence" value="ECO:0007669"/>
    <property type="project" value="UniProtKB-SubCell"/>
</dbReference>
<proteinExistence type="predicted"/>
<reference evidence="6" key="1">
    <citation type="submission" date="2020-07" db="EMBL/GenBank/DDBJ databases">
        <title>Huge and variable diversity of episymbiotic CPR bacteria and DPANN archaea in groundwater ecosystems.</title>
        <authorList>
            <person name="He C.Y."/>
            <person name="Keren R."/>
            <person name="Whittaker M."/>
            <person name="Farag I.F."/>
            <person name="Doudna J."/>
            <person name="Cate J.H.D."/>
            <person name="Banfield J.F."/>
        </authorList>
    </citation>
    <scope>NUCLEOTIDE SEQUENCE</scope>
    <source>
        <strain evidence="6">NC_groundwater_1296_Ag_S-0.2um_52_80</strain>
    </source>
</reference>
<evidence type="ECO:0000313" key="6">
    <source>
        <dbReference type="EMBL" id="MBI4210948.1"/>
    </source>
</evidence>